<dbReference type="AlphaFoldDB" id="A0A7S2ZBX4"/>
<dbReference type="Gene3D" id="2.120.10.30">
    <property type="entry name" value="TolB, C-terminal domain"/>
    <property type="match status" value="1"/>
</dbReference>
<reference evidence="4" key="1">
    <citation type="submission" date="2021-01" db="EMBL/GenBank/DDBJ databases">
        <authorList>
            <person name="Corre E."/>
            <person name="Pelletier E."/>
            <person name="Niang G."/>
            <person name="Scheremetjew M."/>
            <person name="Finn R."/>
            <person name="Kale V."/>
            <person name="Holt S."/>
            <person name="Cochrane G."/>
            <person name="Meng A."/>
            <person name="Brown T."/>
            <person name="Cohen L."/>
        </authorList>
    </citation>
    <scope>NUCLEOTIDE SEQUENCE</scope>
    <source>
        <strain evidence="4">CCMP 769</strain>
    </source>
</reference>
<evidence type="ECO:0000256" key="1">
    <source>
        <dbReference type="SAM" id="MobiDB-lite"/>
    </source>
</evidence>
<dbReference type="Pfam" id="PF22807">
    <property type="entry name" value="TrAA12"/>
    <property type="match status" value="1"/>
</dbReference>
<organism evidence="4">
    <name type="scientific">Rhodosorus marinus</name>
    <dbReference type="NCBI Taxonomy" id="101924"/>
    <lineage>
        <taxon>Eukaryota</taxon>
        <taxon>Rhodophyta</taxon>
        <taxon>Stylonematophyceae</taxon>
        <taxon>Stylonematales</taxon>
        <taxon>Stylonemataceae</taxon>
        <taxon>Rhodosorus</taxon>
    </lineage>
</organism>
<feature type="domain" description="Pyrroloquinoline quinone-dependent pyranose dehydrogenase beta-propeller" evidence="3">
    <location>
        <begin position="41"/>
        <end position="166"/>
    </location>
</feature>
<feature type="region of interest" description="Disordered" evidence="1">
    <location>
        <begin position="152"/>
        <end position="183"/>
    </location>
</feature>
<feature type="signal peptide" evidence="2">
    <location>
        <begin position="1"/>
        <end position="22"/>
    </location>
</feature>
<sequence length="183" mass="20173">MFRTNLFICGLVILCSSSWVYCHEGGCGDRLAIPGGTMQEGYCSFKYTEVADARSLAQDSEGNILVIERGTGSLVLLYPPPSADQTLKDVQKVVLIQGLGLNHSILIDESERALASGGPYVFVSSEDTVYRYTYNPQEKRAESQHVVVKNIPRGGHSTRSLALDDQYASSEERQAKEQAEDQY</sequence>
<gene>
    <name evidence="4" type="ORF">RMAR00112_LOCUS2700</name>
</gene>
<name>A0A7S2ZBX4_9RHOD</name>
<evidence type="ECO:0000313" key="4">
    <source>
        <dbReference type="EMBL" id="CAE0034754.1"/>
    </source>
</evidence>
<proteinExistence type="predicted"/>
<accession>A0A7S2ZBX4</accession>
<evidence type="ECO:0000259" key="3">
    <source>
        <dbReference type="Pfam" id="PF22807"/>
    </source>
</evidence>
<dbReference type="EMBL" id="HBHW01003749">
    <property type="protein sequence ID" value="CAE0034754.1"/>
    <property type="molecule type" value="Transcribed_RNA"/>
</dbReference>
<evidence type="ECO:0000256" key="2">
    <source>
        <dbReference type="SAM" id="SignalP"/>
    </source>
</evidence>
<feature type="chain" id="PRO_5031136830" description="Pyrroloquinoline quinone-dependent pyranose dehydrogenase beta-propeller domain-containing protein" evidence="2">
    <location>
        <begin position="23"/>
        <end position="183"/>
    </location>
</feature>
<dbReference type="InterPro" id="IPR054539">
    <property type="entry name" value="Beta-prop_PDH"/>
</dbReference>
<dbReference type="InterPro" id="IPR011042">
    <property type="entry name" value="6-blade_b-propeller_TolB-like"/>
</dbReference>
<keyword evidence="2" id="KW-0732">Signal</keyword>
<dbReference type="SUPFAM" id="SSF50952">
    <property type="entry name" value="Soluble quinoprotein glucose dehydrogenase"/>
    <property type="match status" value="1"/>
</dbReference>
<protein>
    <recommendedName>
        <fullName evidence="3">Pyrroloquinoline quinone-dependent pyranose dehydrogenase beta-propeller domain-containing protein</fullName>
    </recommendedName>
</protein>
<feature type="compositionally biased region" description="Basic and acidic residues" evidence="1">
    <location>
        <begin position="170"/>
        <end position="183"/>
    </location>
</feature>
<dbReference type="InterPro" id="IPR011041">
    <property type="entry name" value="Quinoprot_gluc/sorb_DH_b-prop"/>
</dbReference>